<dbReference type="InterPro" id="IPR053714">
    <property type="entry name" value="Iso_Racemase_Enz_sf"/>
</dbReference>
<organism evidence="2 3">
    <name type="scientific">Mesorhizobium australicum</name>
    <dbReference type="NCBI Taxonomy" id="536018"/>
    <lineage>
        <taxon>Bacteria</taxon>
        <taxon>Pseudomonadati</taxon>
        <taxon>Pseudomonadota</taxon>
        <taxon>Alphaproteobacteria</taxon>
        <taxon>Hyphomicrobiales</taxon>
        <taxon>Phyllobacteriaceae</taxon>
        <taxon>Mesorhizobium</taxon>
    </lineage>
</organism>
<sequence>MVKVGLIVPPLDGIVPPDAAAMYPDVAFEVAGLGVRGLTAEGYGEAVGRVEATARVLASRGVSAILLFGTSLSFFKGPAFNGELEAAMREASGVPAMTLTSAMIQALERLRARRIAVATAYTAEVDAMFRRYFEACGFEIERISGLGITALPEVEAVAPEAIADLARRVAAGAPDAEAVVLSCAGMRTTPVAAALERELGKPVISSAMVGSWAAVRLAGSSAISPGMGRLYETGA</sequence>
<dbReference type="PIRSF" id="PIRSF015736">
    <property type="entry name" value="MI"/>
    <property type="match status" value="1"/>
</dbReference>
<dbReference type="PROSITE" id="PS50206">
    <property type="entry name" value="RHODANESE_3"/>
    <property type="match status" value="1"/>
</dbReference>
<dbReference type="Pfam" id="PF17645">
    <property type="entry name" value="Amdase"/>
    <property type="match status" value="1"/>
</dbReference>
<evidence type="ECO:0000313" key="2">
    <source>
        <dbReference type="EMBL" id="SMH54130.1"/>
    </source>
</evidence>
<protein>
    <submittedName>
        <fullName evidence="2">Arylmalonate decarboxylase</fullName>
    </submittedName>
</protein>
<dbReference type="InterPro" id="IPR026286">
    <property type="entry name" value="MaiA/AMDase"/>
</dbReference>
<dbReference type="EMBL" id="FXBL01000004">
    <property type="protein sequence ID" value="SMH54130.1"/>
    <property type="molecule type" value="Genomic_DNA"/>
</dbReference>
<name>A0A1X7PQ34_9HYPH</name>
<dbReference type="PANTHER" id="PTHR40267">
    <property type="entry name" value="BLR3294 PROTEIN"/>
    <property type="match status" value="1"/>
</dbReference>
<reference evidence="2 3" key="1">
    <citation type="submission" date="2017-04" db="EMBL/GenBank/DDBJ databases">
        <authorList>
            <person name="Afonso C.L."/>
            <person name="Miller P.J."/>
            <person name="Scott M.A."/>
            <person name="Spackman E."/>
            <person name="Goraichik I."/>
            <person name="Dimitrov K.M."/>
            <person name="Suarez D.L."/>
            <person name="Swayne D.E."/>
        </authorList>
    </citation>
    <scope>NUCLEOTIDE SEQUENCE [LARGE SCALE GENOMIC DNA]</scope>
    <source>
        <strain evidence="2 3">B5P</strain>
    </source>
</reference>
<dbReference type="AlphaFoldDB" id="A0A1X7PQ34"/>
<dbReference type="InterPro" id="IPR001763">
    <property type="entry name" value="Rhodanese-like_dom"/>
</dbReference>
<feature type="domain" description="Rhodanese" evidence="1">
    <location>
        <begin position="159"/>
        <end position="224"/>
    </location>
</feature>
<dbReference type="RefSeq" id="WP_085466669.1">
    <property type="nucleotide sequence ID" value="NZ_FXBL01000004.1"/>
</dbReference>
<accession>A0A1X7PQ34</accession>
<evidence type="ECO:0000259" key="1">
    <source>
        <dbReference type="PROSITE" id="PS50206"/>
    </source>
</evidence>
<evidence type="ECO:0000313" key="3">
    <source>
        <dbReference type="Proteomes" id="UP000193083"/>
    </source>
</evidence>
<dbReference type="OrthoDB" id="9816064at2"/>
<dbReference type="Gene3D" id="3.40.50.12500">
    <property type="match status" value="1"/>
</dbReference>
<keyword evidence="3" id="KW-1185">Reference proteome</keyword>
<proteinExistence type="predicted"/>
<dbReference type="Proteomes" id="UP000193083">
    <property type="component" value="Unassembled WGS sequence"/>
</dbReference>
<dbReference type="PANTHER" id="PTHR40267:SF1">
    <property type="entry name" value="BLR3294 PROTEIN"/>
    <property type="match status" value="1"/>
</dbReference>
<gene>
    <name evidence="2" type="ORF">SAMN02982922_5032</name>
</gene>